<dbReference type="GO" id="GO:0000049">
    <property type="term" value="F:tRNA binding"/>
    <property type="evidence" value="ECO:0007669"/>
    <property type="project" value="UniProtKB-KW"/>
</dbReference>
<dbReference type="PANTHER" id="PTHR17224:SF1">
    <property type="entry name" value="PEPTIDYL-TRNA HYDROLASE"/>
    <property type="match status" value="1"/>
</dbReference>
<evidence type="ECO:0000313" key="7">
    <source>
        <dbReference type="EMBL" id="CAB4582568.1"/>
    </source>
</evidence>
<dbReference type="InterPro" id="IPR018171">
    <property type="entry name" value="Pept_tRNA_hydro_CS"/>
</dbReference>
<dbReference type="HAMAP" id="MF_00083">
    <property type="entry name" value="Pept_tRNA_hydro_bact"/>
    <property type="match status" value="1"/>
</dbReference>
<accession>A0A6J6FDE1</accession>
<evidence type="ECO:0000313" key="11">
    <source>
        <dbReference type="EMBL" id="CAB5004520.1"/>
    </source>
</evidence>
<dbReference type="FunFam" id="3.40.50.1470:FF:000001">
    <property type="entry name" value="Peptidyl-tRNA hydrolase"/>
    <property type="match status" value="1"/>
</dbReference>
<dbReference type="EMBL" id="CAEZUD010000002">
    <property type="protein sequence ID" value="CAB4582568.1"/>
    <property type="molecule type" value="Genomic_DNA"/>
</dbReference>
<proteinExistence type="inferred from homology"/>
<dbReference type="EC" id="3.1.1.29" evidence="1"/>
<dbReference type="PANTHER" id="PTHR17224">
    <property type="entry name" value="PEPTIDYL-TRNA HYDROLASE"/>
    <property type="match status" value="1"/>
</dbReference>
<dbReference type="GO" id="GO:0004045">
    <property type="term" value="F:peptidyl-tRNA hydrolase activity"/>
    <property type="evidence" value="ECO:0007669"/>
    <property type="project" value="UniProtKB-EC"/>
</dbReference>
<comment type="similarity">
    <text evidence="5">Belongs to the PTH family.</text>
</comment>
<evidence type="ECO:0000256" key="5">
    <source>
        <dbReference type="ARBA" id="ARBA00038063"/>
    </source>
</evidence>
<evidence type="ECO:0000256" key="2">
    <source>
        <dbReference type="ARBA" id="ARBA00022555"/>
    </source>
</evidence>
<dbReference type="EMBL" id="CAEZSC010000009">
    <property type="protein sequence ID" value="CAB4530940.1"/>
    <property type="molecule type" value="Genomic_DNA"/>
</dbReference>
<evidence type="ECO:0000313" key="10">
    <source>
        <dbReference type="EMBL" id="CAB4954767.1"/>
    </source>
</evidence>
<evidence type="ECO:0000256" key="1">
    <source>
        <dbReference type="ARBA" id="ARBA00013260"/>
    </source>
</evidence>
<dbReference type="PROSITE" id="PS01195">
    <property type="entry name" value="PEPT_TRNA_HYDROL_1"/>
    <property type="match status" value="1"/>
</dbReference>
<gene>
    <name evidence="6" type="ORF">UFOPK1380_00296</name>
    <name evidence="7" type="ORF">UFOPK1778_00092</name>
    <name evidence="8" type="ORF">UFOPK2689_00720</name>
    <name evidence="9" type="ORF">UFOPK3555_00891</name>
    <name evidence="10" type="ORF">UFOPK3874_00164</name>
    <name evidence="11" type="ORF">UFOPK4095_00092</name>
</gene>
<evidence type="ECO:0000313" key="6">
    <source>
        <dbReference type="EMBL" id="CAB4530940.1"/>
    </source>
</evidence>
<evidence type="ECO:0000256" key="4">
    <source>
        <dbReference type="ARBA" id="ARBA00022884"/>
    </source>
</evidence>
<dbReference type="Pfam" id="PF01195">
    <property type="entry name" value="Pept_tRNA_hydro"/>
    <property type="match status" value="1"/>
</dbReference>
<dbReference type="PROSITE" id="PS01196">
    <property type="entry name" value="PEPT_TRNA_HYDROL_2"/>
    <property type="match status" value="1"/>
</dbReference>
<dbReference type="Gene3D" id="3.40.50.1470">
    <property type="entry name" value="Peptidyl-tRNA hydrolase"/>
    <property type="match status" value="1"/>
</dbReference>
<name>A0A6J6FDE1_9ZZZZ</name>
<dbReference type="EMBL" id="CAFBME010000102">
    <property type="protein sequence ID" value="CAB4900904.1"/>
    <property type="molecule type" value="Genomic_DNA"/>
</dbReference>
<keyword evidence="4" id="KW-0694">RNA-binding</keyword>
<sequence>MDTSRWLVLGLGNPGTNYAQTRHNIGQMVINYLAVNSKFSTHKSKTEVADIRVAGHPVTLAKSQGFMNDSGGPTKALADFYKVDASHLIVIHDEIDIAFNTIRIKIGGSDNGHNGLKSITQHFAGSDYYRVRMGVDRPPAPQDPADFVLKPFASAEKKELDDFIARGALAVERLIEKGLESAQQEFNK</sequence>
<reference evidence="7" key="1">
    <citation type="submission" date="2020-05" db="EMBL/GenBank/DDBJ databases">
        <authorList>
            <person name="Chiriac C."/>
            <person name="Salcher M."/>
            <person name="Ghai R."/>
            <person name="Kavagutti S V."/>
        </authorList>
    </citation>
    <scope>NUCLEOTIDE SEQUENCE</scope>
</reference>
<organism evidence="7">
    <name type="scientific">freshwater metagenome</name>
    <dbReference type="NCBI Taxonomy" id="449393"/>
    <lineage>
        <taxon>unclassified sequences</taxon>
        <taxon>metagenomes</taxon>
        <taxon>ecological metagenomes</taxon>
    </lineage>
</organism>
<dbReference type="EMBL" id="CAFBNS010000016">
    <property type="protein sequence ID" value="CAB4954767.1"/>
    <property type="molecule type" value="Genomic_DNA"/>
</dbReference>
<dbReference type="InterPro" id="IPR001328">
    <property type="entry name" value="Pept_tRNA_hydro"/>
</dbReference>
<dbReference type="InterPro" id="IPR036416">
    <property type="entry name" value="Pept_tRNA_hydro_sf"/>
</dbReference>
<keyword evidence="3" id="KW-0378">Hydrolase</keyword>
<keyword evidence="2" id="KW-0820">tRNA-binding</keyword>
<dbReference type="NCBIfam" id="TIGR00447">
    <property type="entry name" value="pth"/>
    <property type="match status" value="1"/>
</dbReference>
<evidence type="ECO:0000313" key="9">
    <source>
        <dbReference type="EMBL" id="CAB4900904.1"/>
    </source>
</evidence>
<dbReference type="EMBL" id="CAFBPI010000003">
    <property type="protein sequence ID" value="CAB5004520.1"/>
    <property type="molecule type" value="Genomic_DNA"/>
</dbReference>
<dbReference type="AlphaFoldDB" id="A0A6J6FDE1"/>
<dbReference type="SUPFAM" id="SSF53178">
    <property type="entry name" value="Peptidyl-tRNA hydrolase-like"/>
    <property type="match status" value="1"/>
</dbReference>
<protein>
    <recommendedName>
        <fullName evidence="1">peptidyl-tRNA hydrolase</fullName>
        <ecNumber evidence="1">3.1.1.29</ecNumber>
    </recommendedName>
</protein>
<evidence type="ECO:0000256" key="3">
    <source>
        <dbReference type="ARBA" id="ARBA00022801"/>
    </source>
</evidence>
<evidence type="ECO:0000313" key="8">
    <source>
        <dbReference type="EMBL" id="CAB4723314.1"/>
    </source>
</evidence>
<dbReference type="EMBL" id="CAEZYL010000037">
    <property type="protein sequence ID" value="CAB4723314.1"/>
    <property type="molecule type" value="Genomic_DNA"/>
</dbReference>
<dbReference type="CDD" id="cd00462">
    <property type="entry name" value="PTH"/>
    <property type="match status" value="1"/>
</dbReference>